<keyword evidence="14" id="KW-0539">Nucleus</keyword>
<keyword evidence="11" id="KW-0460">Magnesium</keyword>
<keyword evidence="9" id="KW-0677">Repeat</keyword>
<dbReference type="EMBL" id="JBHFQA010000008">
    <property type="protein sequence ID" value="KAL2094309.1"/>
    <property type="molecule type" value="Genomic_DNA"/>
</dbReference>
<gene>
    <name evidence="27" type="ORF">ACEWY4_009028</name>
</gene>
<evidence type="ECO:0000256" key="17">
    <source>
        <dbReference type="ARBA" id="ARBA00063519"/>
    </source>
</evidence>
<evidence type="ECO:0000259" key="25">
    <source>
        <dbReference type="PROSITE" id="PS50835"/>
    </source>
</evidence>
<dbReference type="PROSITE" id="PS50835">
    <property type="entry name" value="IG_LIKE"/>
    <property type="match status" value="1"/>
</dbReference>
<comment type="catalytic activity">
    <reaction evidence="16">
        <text>O-phospho-L-threonyl-[protein] + H2O = L-threonyl-[protein] + phosphate</text>
        <dbReference type="Rhea" id="RHEA:47004"/>
        <dbReference type="Rhea" id="RHEA-COMP:11060"/>
        <dbReference type="Rhea" id="RHEA-COMP:11605"/>
        <dbReference type="ChEBI" id="CHEBI:15377"/>
        <dbReference type="ChEBI" id="CHEBI:30013"/>
        <dbReference type="ChEBI" id="CHEBI:43474"/>
        <dbReference type="ChEBI" id="CHEBI:61977"/>
        <dbReference type="EC" id="3.1.3.16"/>
    </reaction>
</comment>
<sequence length="565" mass="61584">MGIILSSVNCPFPLAAGLARATADGLLHSDLTSYLNTPQDNTPPLLECVRVARLVFNRLYEVCYSWLKDYPLRRRPQPYYETSIHAIKNMRRKMEDKHVVIPDFNILFNLQDQEEQAFFAVFDGHGGVDAATYAANQLHVNLVRQEVFRSDPALALCSAFRVTDERFVKKASRENLRCGTTGVVTFVRGRTLYVAWLGDSQVMLVKRGQPVELMKPHKPDREDEKQRIEALGGCVIWFGTWRVNGSLSVSRAIGDSEHKPYICGDADHAAFPLDGSEDYLILACDGFYDTVSPDEAVRIVTDHLTENAGDTAMVAHKLVACARDAGSSDNITVIVVFLRDPRLPPPPLTPADQSQAMQEAEGLRGGEEQEGEGPQGQGGVSGELGCRGDGEGGGKGRGGWPLQQCSAPADLGYEDRTDSFTDRTSLSTSGLPEPPLGVGGSGGASLRLPSLSQKPPVRAFGTPRLLGGVWRAWGEEEEGLCAYRSGGPIPSPERLQVTPATPLPIATLLLAHGDRRRRRLKRMPLRGVGPIRRLLPVPPHMLLPQHLPPLGGALPPPLMPPSWAL</sequence>
<organism evidence="27 28">
    <name type="scientific">Coilia grayii</name>
    <name type="common">Gray's grenadier anchovy</name>
    <dbReference type="NCBI Taxonomy" id="363190"/>
    <lineage>
        <taxon>Eukaryota</taxon>
        <taxon>Metazoa</taxon>
        <taxon>Chordata</taxon>
        <taxon>Craniata</taxon>
        <taxon>Vertebrata</taxon>
        <taxon>Euteleostomi</taxon>
        <taxon>Actinopterygii</taxon>
        <taxon>Neopterygii</taxon>
        <taxon>Teleostei</taxon>
        <taxon>Clupei</taxon>
        <taxon>Clupeiformes</taxon>
        <taxon>Clupeoidei</taxon>
        <taxon>Engraulidae</taxon>
        <taxon>Coilinae</taxon>
        <taxon>Coilia</taxon>
    </lineage>
</organism>
<evidence type="ECO:0000313" key="28">
    <source>
        <dbReference type="Proteomes" id="UP001591681"/>
    </source>
</evidence>
<comment type="cofactor">
    <cofactor evidence="2">
        <name>Mg(2+)</name>
        <dbReference type="ChEBI" id="CHEBI:18420"/>
    </cofactor>
</comment>
<evidence type="ECO:0000256" key="8">
    <source>
        <dbReference type="ARBA" id="ARBA00022723"/>
    </source>
</evidence>
<evidence type="ECO:0000256" key="9">
    <source>
        <dbReference type="ARBA" id="ARBA00022737"/>
    </source>
</evidence>
<evidence type="ECO:0000256" key="22">
    <source>
        <dbReference type="ARBA" id="ARBA00079435"/>
    </source>
</evidence>
<dbReference type="Proteomes" id="UP001591681">
    <property type="component" value="Unassembled WGS sequence"/>
</dbReference>
<dbReference type="PROSITE" id="PS51746">
    <property type="entry name" value="PPM_2"/>
    <property type="match status" value="1"/>
</dbReference>
<dbReference type="FunFam" id="3.60.40.10:FF:000021">
    <property type="entry name" value="Protein phosphatase, Mg2+/Mn2+-dependent, 1E"/>
    <property type="match status" value="1"/>
</dbReference>
<dbReference type="GO" id="GO:0046872">
    <property type="term" value="F:metal ion binding"/>
    <property type="evidence" value="ECO:0007669"/>
    <property type="project" value="UniProtKB-KW"/>
</dbReference>
<dbReference type="GO" id="GO:0005737">
    <property type="term" value="C:cytoplasm"/>
    <property type="evidence" value="ECO:0007669"/>
    <property type="project" value="UniProtKB-SubCell"/>
</dbReference>
<feature type="region of interest" description="Disordered" evidence="24">
    <location>
        <begin position="342"/>
        <end position="444"/>
    </location>
</feature>
<dbReference type="InterPro" id="IPR000222">
    <property type="entry name" value="PP2C_BS"/>
</dbReference>
<comment type="catalytic activity">
    <reaction evidence="15">
        <text>O-phospho-L-seryl-[protein] + H2O = L-seryl-[protein] + phosphate</text>
        <dbReference type="Rhea" id="RHEA:20629"/>
        <dbReference type="Rhea" id="RHEA-COMP:9863"/>
        <dbReference type="Rhea" id="RHEA-COMP:11604"/>
        <dbReference type="ChEBI" id="CHEBI:15377"/>
        <dbReference type="ChEBI" id="CHEBI:29999"/>
        <dbReference type="ChEBI" id="CHEBI:43474"/>
        <dbReference type="ChEBI" id="CHEBI:83421"/>
        <dbReference type="EC" id="3.1.3.16"/>
    </reaction>
</comment>
<keyword evidence="6" id="KW-0963">Cytoplasm</keyword>
<feature type="compositionally biased region" description="Gly residues" evidence="24">
    <location>
        <begin position="373"/>
        <end position="385"/>
    </location>
</feature>
<evidence type="ECO:0000256" key="7">
    <source>
        <dbReference type="ARBA" id="ARBA00022553"/>
    </source>
</evidence>
<comment type="cofactor">
    <cofactor evidence="1">
        <name>Mn(2+)</name>
        <dbReference type="ChEBI" id="CHEBI:29035"/>
    </cofactor>
</comment>
<evidence type="ECO:0000256" key="15">
    <source>
        <dbReference type="ARBA" id="ARBA00047761"/>
    </source>
</evidence>
<evidence type="ECO:0000256" key="5">
    <source>
        <dbReference type="ARBA" id="ARBA00013081"/>
    </source>
</evidence>
<evidence type="ECO:0000256" key="23">
    <source>
        <dbReference type="RuleBase" id="RU003465"/>
    </source>
</evidence>
<dbReference type="AlphaFoldDB" id="A0ABD1K5B9"/>
<evidence type="ECO:0000256" key="16">
    <source>
        <dbReference type="ARBA" id="ARBA00048336"/>
    </source>
</evidence>
<keyword evidence="7" id="KW-0597">Phosphoprotein</keyword>
<evidence type="ECO:0000256" key="13">
    <source>
        <dbReference type="ARBA" id="ARBA00023211"/>
    </source>
</evidence>
<evidence type="ECO:0000256" key="3">
    <source>
        <dbReference type="ARBA" id="ARBA00004123"/>
    </source>
</evidence>
<dbReference type="GO" id="GO:0004722">
    <property type="term" value="F:protein serine/threonine phosphatase activity"/>
    <property type="evidence" value="ECO:0007669"/>
    <property type="project" value="UniProtKB-EC"/>
</dbReference>
<dbReference type="GO" id="GO:0005634">
    <property type="term" value="C:nucleus"/>
    <property type="evidence" value="ECO:0007669"/>
    <property type="project" value="UniProtKB-SubCell"/>
</dbReference>
<dbReference type="InterPro" id="IPR001932">
    <property type="entry name" value="PPM-type_phosphatase-like_dom"/>
</dbReference>
<name>A0ABD1K5B9_9TELE</name>
<feature type="domain" description="PPM-type phosphatase" evidence="26">
    <location>
        <begin position="81"/>
        <end position="338"/>
    </location>
</feature>
<dbReference type="InterPro" id="IPR015655">
    <property type="entry name" value="PP2C"/>
</dbReference>
<keyword evidence="13" id="KW-0464">Manganese</keyword>
<dbReference type="SUPFAM" id="SSF81606">
    <property type="entry name" value="PP2C-like"/>
    <property type="match status" value="1"/>
</dbReference>
<evidence type="ECO:0000256" key="24">
    <source>
        <dbReference type="SAM" id="MobiDB-lite"/>
    </source>
</evidence>
<dbReference type="Gene3D" id="3.60.40.10">
    <property type="entry name" value="PPM-type phosphatase domain"/>
    <property type="match status" value="1"/>
</dbReference>
<reference evidence="27 28" key="1">
    <citation type="submission" date="2024-09" db="EMBL/GenBank/DDBJ databases">
        <title>A chromosome-level genome assembly of Gray's grenadier anchovy, Coilia grayii.</title>
        <authorList>
            <person name="Fu Z."/>
        </authorList>
    </citation>
    <scope>NUCLEOTIDE SEQUENCE [LARGE SCALE GENOMIC DNA]</scope>
    <source>
        <strain evidence="27">G4</strain>
        <tissue evidence="27">Muscle</tissue>
    </source>
</reference>
<evidence type="ECO:0000259" key="26">
    <source>
        <dbReference type="PROSITE" id="PS51746"/>
    </source>
</evidence>
<evidence type="ECO:0000256" key="21">
    <source>
        <dbReference type="ARBA" id="ARBA00078590"/>
    </source>
</evidence>
<proteinExistence type="inferred from homology"/>
<evidence type="ECO:0000256" key="4">
    <source>
        <dbReference type="ARBA" id="ARBA00004496"/>
    </source>
</evidence>
<dbReference type="PANTHER" id="PTHR13832:SF535">
    <property type="entry name" value="PROTEIN PHOSPHATASE 1E"/>
    <property type="match status" value="1"/>
</dbReference>
<evidence type="ECO:0000256" key="14">
    <source>
        <dbReference type="ARBA" id="ARBA00023242"/>
    </source>
</evidence>
<comment type="similarity">
    <text evidence="23">Belongs to the PP2C family.</text>
</comment>
<evidence type="ECO:0000256" key="19">
    <source>
        <dbReference type="ARBA" id="ARBA00075580"/>
    </source>
</evidence>
<dbReference type="InterPro" id="IPR007110">
    <property type="entry name" value="Ig-like_dom"/>
</dbReference>
<evidence type="ECO:0000256" key="1">
    <source>
        <dbReference type="ARBA" id="ARBA00001936"/>
    </source>
</evidence>
<evidence type="ECO:0000256" key="10">
    <source>
        <dbReference type="ARBA" id="ARBA00022801"/>
    </source>
</evidence>
<evidence type="ECO:0000256" key="2">
    <source>
        <dbReference type="ARBA" id="ARBA00001946"/>
    </source>
</evidence>
<keyword evidence="10 23" id="KW-0378">Hydrolase</keyword>
<keyword evidence="12 23" id="KW-0904">Protein phosphatase</keyword>
<dbReference type="EC" id="3.1.3.16" evidence="5"/>
<evidence type="ECO:0000256" key="20">
    <source>
        <dbReference type="ARBA" id="ARBA00075701"/>
    </source>
</evidence>
<dbReference type="SMART" id="SM00332">
    <property type="entry name" value="PP2Cc"/>
    <property type="match status" value="1"/>
</dbReference>
<dbReference type="Pfam" id="PF00481">
    <property type="entry name" value="PP2C"/>
    <property type="match status" value="1"/>
</dbReference>
<keyword evidence="8" id="KW-0479">Metal-binding</keyword>
<feature type="domain" description="Ig-like" evidence="25">
    <location>
        <begin position="152"/>
        <end position="263"/>
    </location>
</feature>
<protein>
    <recommendedName>
        <fullName evidence="18">Protein phosphatase 1E</fullName>
        <ecNumber evidence="5">3.1.3.16</ecNumber>
    </recommendedName>
    <alternativeName>
        <fullName evidence="21">Ca(2+)/calmodulin-dependent protein kinase phosphatase N</fullName>
    </alternativeName>
    <alternativeName>
        <fullName evidence="19">CaMKP-nucleus</fullName>
    </alternativeName>
    <alternativeName>
        <fullName evidence="20">Partner of PIX 1</fullName>
    </alternativeName>
    <alternativeName>
        <fullName evidence="22">Partner of PIX-alpha</fullName>
    </alternativeName>
</protein>
<evidence type="ECO:0000256" key="6">
    <source>
        <dbReference type="ARBA" id="ARBA00022490"/>
    </source>
</evidence>
<dbReference type="PROSITE" id="PS01032">
    <property type="entry name" value="PPM_1"/>
    <property type="match status" value="1"/>
</dbReference>
<accession>A0ABD1K5B9</accession>
<keyword evidence="28" id="KW-1185">Reference proteome</keyword>
<evidence type="ECO:0000256" key="18">
    <source>
        <dbReference type="ARBA" id="ARBA00070214"/>
    </source>
</evidence>
<evidence type="ECO:0000313" key="27">
    <source>
        <dbReference type="EMBL" id="KAL2094309.1"/>
    </source>
</evidence>
<evidence type="ECO:0000256" key="11">
    <source>
        <dbReference type="ARBA" id="ARBA00022842"/>
    </source>
</evidence>
<dbReference type="InterPro" id="IPR036457">
    <property type="entry name" value="PPM-type-like_dom_sf"/>
</dbReference>
<comment type="caution">
    <text evidence="27">The sequence shown here is derived from an EMBL/GenBank/DDBJ whole genome shotgun (WGS) entry which is preliminary data.</text>
</comment>
<dbReference type="PANTHER" id="PTHR13832">
    <property type="entry name" value="PROTEIN PHOSPHATASE 2C"/>
    <property type="match status" value="1"/>
</dbReference>
<comment type="subcellular location">
    <subcellularLocation>
        <location evidence="4">Cytoplasm</location>
    </subcellularLocation>
    <subcellularLocation>
        <location evidence="3">Nucleus</location>
    </subcellularLocation>
</comment>
<evidence type="ECO:0000256" key="12">
    <source>
        <dbReference type="ARBA" id="ARBA00022912"/>
    </source>
</evidence>
<dbReference type="CDD" id="cd00143">
    <property type="entry name" value="PP2Cc"/>
    <property type="match status" value="1"/>
</dbReference>
<comment type="subunit">
    <text evidence="17">Heterotrimer. Interacts with PAX1 and ARHGEF6 (or ARHGEF7).</text>
</comment>